<dbReference type="EMBL" id="LAZR01063043">
    <property type="protein sequence ID" value="KKK60289.1"/>
    <property type="molecule type" value="Genomic_DNA"/>
</dbReference>
<dbReference type="SMART" id="SM00883">
    <property type="entry name" value="Cpn10"/>
    <property type="match status" value="1"/>
</dbReference>
<dbReference type="GO" id="GO:0044183">
    <property type="term" value="F:protein folding chaperone"/>
    <property type="evidence" value="ECO:0007669"/>
    <property type="project" value="InterPro"/>
</dbReference>
<comment type="caution">
    <text evidence="2">The sequence shown here is derived from an EMBL/GenBank/DDBJ whole genome shotgun (WGS) entry which is preliminary data.</text>
</comment>
<dbReference type="SUPFAM" id="SSF50129">
    <property type="entry name" value="GroES-like"/>
    <property type="match status" value="1"/>
</dbReference>
<evidence type="ECO:0000256" key="1">
    <source>
        <dbReference type="ARBA" id="ARBA00023186"/>
    </source>
</evidence>
<protein>
    <recommendedName>
        <fullName evidence="3">10 kDa chaperonin</fullName>
    </recommendedName>
</protein>
<dbReference type="CDD" id="cd00320">
    <property type="entry name" value="cpn10"/>
    <property type="match status" value="1"/>
</dbReference>
<dbReference type="PRINTS" id="PR00297">
    <property type="entry name" value="CHAPERONIN10"/>
</dbReference>
<dbReference type="InterPro" id="IPR037124">
    <property type="entry name" value="Chaperonin_GroES_sf"/>
</dbReference>
<sequence length="103" mass="11249">MGNNGYIRIPVELQSLEMYGNFVLVEEDLGEKVSPSGLVTNVGQQVTTVGSVLKVGSGITDDVQEGDTVIYEAWQGGRWHIGDTKCLIMDVAHVLLVVEREED</sequence>
<dbReference type="AlphaFoldDB" id="A0A0F8Z1G9"/>
<reference evidence="2" key="1">
    <citation type="journal article" date="2015" name="Nature">
        <title>Complex archaea that bridge the gap between prokaryotes and eukaryotes.</title>
        <authorList>
            <person name="Spang A."/>
            <person name="Saw J.H."/>
            <person name="Jorgensen S.L."/>
            <person name="Zaremba-Niedzwiedzka K."/>
            <person name="Martijn J."/>
            <person name="Lind A.E."/>
            <person name="van Eijk R."/>
            <person name="Schleper C."/>
            <person name="Guy L."/>
            <person name="Ettema T.J."/>
        </authorList>
    </citation>
    <scope>NUCLEOTIDE SEQUENCE</scope>
</reference>
<keyword evidence="1" id="KW-0143">Chaperone</keyword>
<name>A0A0F8Z1G9_9ZZZZ</name>
<proteinExistence type="predicted"/>
<evidence type="ECO:0000313" key="2">
    <source>
        <dbReference type="EMBL" id="KKK60289.1"/>
    </source>
</evidence>
<dbReference type="Gene3D" id="2.30.33.40">
    <property type="entry name" value="GroES chaperonin"/>
    <property type="match status" value="1"/>
</dbReference>
<dbReference type="Pfam" id="PF00166">
    <property type="entry name" value="Cpn10"/>
    <property type="match status" value="1"/>
</dbReference>
<dbReference type="GO" id="GO:0005524">
    <property type="term" value="F:ATP binding"/>
    <property type="evidence" value="ECO:0007669"/>
    <property type="project" value="InterPro"/>
</dbReference>
<evidence type="ECO:0008006" key="3">
    <source>
        <dbReference type="Google" id="ProtNLM"/>
    </source>
</evidence>
<organism evidence="2">
    <name type="scientific">marine sediment metagenome</name>
    <dbReference type="NCBI Taxonomy" id="412755"/>
    <lineage>
        <taxon>unclassified sequences</taxon>
        <taxon>metagenomes</taxon>
        <taxon>ecological metagenomes</taxon>
    </lineage>
</organism>
<gene>
    <name evidence="2" type="ORF">LCGC14_3025860</name>
</gene>
<dbReference type="InterPro" id="IPR020818">
    <property type="entry name" value="Chaperonin_GroES"/>
</dbReference>
<accession>A0A0F8Z1G9</accession>
<dbReference type="InterPro" id="IPR011032">
    <property type="entry name" value="GroES-like_sf"/>
</dbReference>